<proteinExistence type="predicted"/>
<dbReference type="Proteomes" id="UP000239735">
    <property type="component" value="Unassembled WGS sequence"/>
</dbReference>
<dbReference type="EMBL" id="OKRB01000014">
    <property type="protein sequence ID" value="SPE17829.1"/>
    <property type="molecule type" value="Genomic_DNA"/>
</dbReference>
<name>A0A2N9L3N2_9BACT</name>
<organism evidence="1 2">
    <name type="scientific">Candidatus Sulfuritelmatomonas gaucii</name>
    <dbReference type="NCBI Taxonomy" id="2043161"/>
    <lineage>
        <taxon>Bacteria</taxon>
        <taxon>Pseudomonadati</taxon>
        <taxon>Acidobacteriota</taxon>
        <taxon>Terriglobia</taxon>
        <taxon>Terriglobales</taxon>
        <taxon>Acidobacteriaceae</taxon>
        <taxon>Candidatus Sulfuritelmatomonas</taxon>
    </lineage>
</organism>
<sequence>MLHILILEEVRAVRVTEYATVREGISWSL</sequence>
<dbReference type="AlphaFoldDB" id="A0A2N9L3N2"/>
<gene>
    <name evidence="1" type="ORF">SBA5_1100009</name>
</gene>
<reference evidence="2" key="1">
    <citation type="submission" date="2018-02" db="EMBL/GenBank/DDBJ databases">
        <authorList>
            <person name="Hausmann B."/>
        </authorList>
    </citation>
    <scope>NUCLEOTIDE SEQUENCE [LARGE SCALE GENOMIC DNA]</scope>
    <source>
        <strain evidence="2">Peat soil MAG SbA5</strain>
    </source>
</reference>
<evidence type="ECO:0000313" key="2">
    <source>
        <dbReference type="Proteomes" id="UP000239735"/>
    </source>
</evidence>
<evidence type="ECO:0000313" key="1">
    <source>
        <dbReference type="EMBL" id="SPE17829.1"/>
    </source>
</evidence>
<protein>
    <submittedName>
        <fullName evidence="1">Uncharacterized protein</fullName>
    </submittedName>
</protein>
<accession>A0A2N9L3N2</accession>